<dbReference type="Gene3D" id="3.10.129.110">
    <property type="entry name" value="Polyketide synthase dehydratase"/>
    <property type="match status" value="1"/>
</dbReference>
<dbReference type="Pfam" id="PF08659">
    <property type="entry name" value="KR"/>
    <property type="match status" value="1"/>
</dbReference>
<evidence type="ECO:0000256" key="1">
    <source>
        <dbReference type="ARBA" id="ARBA00022450"/>
    </source>
</evidence>
<feature type="active site" description="Proton donor; for dehydratase activity" evidence="5">
    <location>
        <position position="852"/>
    </location>
</feature>
<dbReference type="InterPro" id="IPR006162">
    <property type="entry name" value="Ppantetheine_attach_site"/>
</dbReference>
<feature type="region of interest" description="C-terminal hotdog fold" evidence="5">
    <location>
        <begin position="790"/>
        <end position="948"/>
    </location>
</feature>
<dbReference type="SUPFAM" id="SSF47336">
    <property type="entry name" value="ACP-like"/>
    <property type="match status" value="1"/>
</dbReference>
<dbReference type="PROSITE" id="PS50075">
    <property type="entry name" value="CARRIER"/>
    <property type="match status" value="1"/>
</dbReference>
<dbReference type="Pfam" id="PF14765">
    <property type="entry name" value="PS-DH"/>
    <property type="match status" value="1"/>
</dbReference>
<dbReference type="SMART" id="SM00825">
    <property type="entry name" value="PKS_KS"/>
    <property type="match status" value="1"/>
</dbReference>
<feature type="domain" description="PKS/mFAS DH" evidence="8">
    <location>
        <begin position="634"/>
        <end position="948"/>
    </location>
</feature>
<dbReference type="InterPro" id="IPR020806">
    <property type="entry name" value="PKS_PP-bd"/>
</dbReference>
<dbReference type="InterPro" id="IPR020807">
    <property type="entry name" value="PKS_DH"/>
</dbReference>
<dbReference type="SMART" id="SM00829">
    <property type="entry name" value="PKS_ER"/>
    <property type="match status" value="1"/>
</dbReference>
<dbReference type="InterPro" id="IPR014031">
    <property type="entry name" value="Ketoacyl_synth_C"/>
</dbReference>
<dbReference type="GO" id="GO:0016491">
    <property type="term" value="F:oxidoreductase activity"/>
    <property type="evidence" value="ECO:0007669"/>
    <property type="project" value="InterPro"/>
</dbReference>
<dbReference type="SUPFAM" id="SSF53901">
    <property type="entry name" value="Thiolase-like"/>
    <property type="match status" value="1"/>
</dbReference>
<dbReference type="InterPro" id="IPR013154">
    <property type="entry name" value="ADH-like_N"/>
</dbReference>
<keyword evidence="1" id="KW-0596">Phosphopantetheine</keyword>
<dbReference type="CDD" id="cd00833">
    <property type="entry name" value="PKS"/>
    <property type="match status" value="1"/>
</dbReference>
<feature type="domain" description="Carrier" evidence="6">
    <location>
        <begin position="84"/>
        <end position="160"/>
    </location>
</feature>
<dbReference type="SUPFAM" id="SSF51735">
    <property type="entry name" value="NAD(P)-binding Rossmann-fold domains"/>
    <property type="match status" value="3"/>
</dbReference>
<evidence type="ECO:0000259" key="7">
    <source>
        <dbReference type="PROSITE" id="PS52004"/>
    </source>
</evidence>
<gene>
    <name evidence="10" type="primary">LOC34623921</name>
</gene>
<reference evidence="10" key="1">
    <citation type="submission" date="2025-08" db="UniProtKB">
        <authorList>
            <consortium name="RefSeq"/>
        </authorList>
    </citation>
    <scope>IDENTIFICATION</scope>
</reference>
<dbReference type="SMART" id="SM00823">
    <property type="entry name" value="PKS_PP"/>
    <property type="match status" value="1"/>
</dbReference>
<dbReference type="GO" id="GO:0044550">
    <property type="term" value="P:secondary metabolite biosynthetic process"/>
    <property type="evidence" value="ECO:0007669"/>
    <property type="project" value="UniProtKB-ARBA"/>
</dbReference>
<feature type="region of interest" description="N-terminal hotdog fold" evidence="5">
    <location>
        <begin position="634"/>
        <end position="772"/>
    </location>
</feature>
<dbReference type="Pfam" id="PF00107">
    <property type="entry name" value="ADH_zinc_N"/>
    <property type="match status" value="1"/>
</dbReference>
<dbReference type="RefSeq" id="XP_026190422.1">
    <property type="nucleotide sequence ID" value="XM_026334637.1"/>
</dbReference>
<dbReference type="PANTHER" id="PTHR43775:SF37">
    <property type="entry name" value="SI:DKEY-61P9.11"/>
    <property type="match status" value="1"/>
</dbReference>
<dbReference type="Pfam" id="PF08240">
    <property type="entry name" value="ADH_N"/>
    <property type="match status" value="1"/>
</dbReference>
<feature type="active site" description="Proton acceptor; for dehydratase activity" evidence="5">
    <location>
        <position position="665"/>
    </location>
</feature>
<dbReference type="InterPro" id="IPR049552">
    <property type="entry name" value="PKS_DH_N"/>
</dbReference>
<dbReference type="InterPro" id="IPR020843">
    <property type="entry name" value="ER"/>
</dbReference>
<keyword evidence="2" id="KW-0597">Phosphoprotein</keyword>
<organism evidence="9 10">
    <name type="scientific">Cyclospora cayetanensis</name>
    <dbReference type="NCBI Taxonomy" id="88456"/>
    <lineage>
        <taxon>Eukaryota</taxon>
        <taxon>Sar</taxon>
        <taxon>Alveolata</taxon>
        <taxon>Apicomplexa</taxon>
        <taxon>Conoidasida</taxon>
        <taxon>Coccidia</taxon>
        <taxon>Eucoccidiorida</taxon>
        <taxon>Eimeriorina</taxon>
        <taxon>Eimeriidae</taxon>
        <taxon>Cyclospora</taxon>
    </lineage>
</organism>
<dbReference type="GO" id="GO:0004312">
    <property type="term" value="F:fatty acid synthase activity"/>
    <property type="evidence" value="ECO:0007669"/>
    <property type="project" value="TreeGrafter"/>
</dbReference>
<dbReference type="InterPro" id="IPR049900">
    <property type="entry name" value="PKS_mFAS_DH"/>
</dbReference>
<dbReference type="InterPro" id="IPR013149">
    <property type="entry name" value="ADH-like_C"/>
</dbReference>
<dbReference type="Pfam" id="PF00550">
    <property type="entry name" value="PP-binding"/>
    <property type="match status" value="1"/>
</dbReference>
<evidence type="ECO:0000313" key="10">
    <source>
        <dbReference type="RefSeq" id="XP_026190422.1"/>
    </source>
</evidence>
<dbReference type="PROSITE" id="PS00606">
    <property type="entry name" value="KS3_1"/>
    <property type="match status" value="1"/>
</dbReference>
<dbReference type="Pfam" id="PF21089">
    <property type="entry name" value="PKS_DH_N"/>
    <property type="match status" value="1"/>
</dbReference>
<evidence type="ECO:0000313" key="9">
    <source>
        <dbReference type="Proteomes" id="UP000515125"/>
    </source>
</evidence>
<feature type="non-terminal residue" evidence="10">
    <location>
        <position position="1606"/>
    </location>
</feature>
<evidence type="ECO:0000256" key="2">
    <source>
        <dbReference type="ARBA" id="ARBA00022553"/>
    </source>
</evidence>
<accession>A0A6P6RSD6</accession>
<sequence>MAAGLKSLLEKAGMRGITDDLGVRVLQDILRHGDRYCVLMSQSFRWRNFLMRYDRVPALLKNATRDFQMASPSLPILSSMNSQERHAFVEKKVVELVMASLGLSTPPAMDQPLHELGIDSIGAVELRNSLSSTLGIKLPATAMFDYPTVGAMINYVNSKIAEQSSGRSHMGPPAGFGKVLQTERRVSTIAIVSAACHMPGGATTTASFWDMLQAGTDCMDEIPLDRWNMFAYYDRDPDRPDTTYAKLGAVVERAFYFDNALFNISNIEAQVMDPQQRLMMEVAYEAIWSAGFEKTDLVDQEIGCFIGCCNSDWHMLDVPTGSFTGTGGAPSIISNRVSYMFGLKGPSLTVDTACSSSLVALDSATAKLAEGSCKGALVGGVNIMLSPNLFICFAKARMISPDCRCRSFDQRANGYARGEGAGMVFLRPLEDALKDGNSILAILKGSAVNHGGRSASLTAPSGPAQQAVIRACLSQAGVQPHEVTILEAHGTGTSLGDPIEMGAVRAVYGSGRVAELPLFVGALKTNIGHLEGAAGIAALIKLMLCLRHREIPPNLHFEKLNSYIELEDMPVVFPKSSMGLTGSTKLLGAVSSFGFGGANAHAVLEEYVQPETPARRRDPIVWNRKKFSQRETLHPHVARVQKGDAGDFVYEGEVRKEHFEIMAQHMLHERPVMPGALYLETVAAAVSCNNGKPAGSICPVEVDHKKTVILEEVEFQRPLLLEKPVTDGLHDTQRLFVTLAPNGQVTLSSSKGEEDETVVHVSCRYLRDGTQGKGKTAAAELLKAFDQEKNRHVVDVEQMYQRIKDNGLDLGPKFRVVQAMECGASSAKLRLNLPGPITTGETGYRLHPCVLDGTFQTVGALVLSHDLAAAKKESLQPRPFRLMIPFMIQQVAMGSMNGVDKVLLAHVALVKRDASQAVMNIEIMTEDGDWVASVTHLTMRTVDPVPAAEVPRELLWRSQWQKLKSLPDEIPKDAKLDLVVIDFREKKDDTFTAVEELIKPSKCTVLGNPSVEELAPILVTAKDALTEAPQVIVVAATTSEAHETSIVVGLTVICKAAHKAIMADKAAVLKPIWIITKGVYTTRKENDGCSQAGAWGFARAVRLETAAQLGRLIPLGCVDIDDAAHLPLVVHALAGIQDTKPYEPELLLCQKLGEGMGDEDASIENSVEPAPESKAESLSLFVHRLAKLKKGVRGAIELHLPDRGAIANLVLRAQAISYRKQPKGNMVEVRVRAVGLNFRDVLNVMGLYPGDPGPPGSDCAGIVVATGPDVRRLKVGDTVFGIVPGCLRTFEVTSEDLLWKLPDGLSFPEAATLPVVVSTVQHALGDIAKIKEGDKVLVHAVSGGVGLVAIQYCQRVGAVVYGTCGSEAKAKYVKELGVQYVTSSRKPETFIKDMQEFLGDDGKVDVVLNSLLDPFISASLSFLSENGIFIELGKRGIWTHDQMKAARPDIHYETAAVDLMIEDNPRWFALQLQRMTQGLECGSLTPIPASVFDMSDPQDGGVAAFRFLQKAQHVGKVVLTIPSALSPKEHAASIQKSYAITGGHGALGLVVCKMLVEEGARHIALLSRSGEPATELKEGEIWQYLQSAQPNIQIANVKCDVSKKED</sequence>
<dbReference type="OrthoDB" id="338930at2759"/>
<dbReference type="InterPro" id="IPR036736">
    <property type="entry name" value="ACP-like_sf"/>
</dbReference>
<dbReference type="PROSITE" id="PS00012">
    <property type="entry name" value="PHOSPHOPANTETHEINE"/>
    <property type="match status" value="1"/>
</dbReference>
<dbReference type="InterPro" id="IPR013968">
    <property type="entry name" value="PKS_KR"/>
</dbReference>
<evidence type="ECO:0000256" key="3">
    <source>
        <dbReference type="ARBA" id="ARBA00022679"/>
    </source>
</evidence>
<dbReference type="InterPro" id="IPR049551">
    <property type="entry name" value="PKS_DH_C"/>
</dbReference>
<dbReference type="InterPro" id="IPR050091">
    <property type="entry name" value="PKS_NRPS_Biosynth_Enz"/>
</dbReference>
<dbReference type="GO" id="GO:0004315">
    <property type="term" value="F:3-oxoacyl-[acyl-carrier-protein] synthase activity"/>
    <property type="evidence" value="ECO:0007669"/>
    <property type="project" value="InterPro"/>
</dbReference>
<dbReference type="Gene3D" id="3.90.180.10">
    <property type="entry name" value="Medium-chain alcohol dehydrogenases, catalytic domain"/>
    <property type="match status" value="1"/>
</dbReference>
<dbReference type="InterPro" id="IPR014030">
    <property type="entry name" value="Ketoacyl_synth_N"/>
</dbReference>
<evidence type="ECO:0000259" key="8">
    <source>
        <dbReference type="PROSITE" id="PS52019"/>
    </source>
</evidence>
<dbReference type="CDD" id="cd05195">
    <property type="entry name" value="enoyl_red"/>
    <property type="match status" value="1"/>
</dbReference>
<dbReference type="SMART" id="SM00826">
    <property type="entry name" value="PKS_DH"/>
    <property type="match status" value="1"/>
</dbReference>
<dbReference type="Gene3D" id="3.40.50.11460">
    <property type="match status" value="1"/>
</dbReference>
<dbReference type="InterPro" id="IPR011032">
    <property type="entry name" value="GroES-like_sf"/>
</dbReference>
<proteinExistence type="predicted"/>
<dbReference type="SMART" id="SM01294">
    <property type="entry name" value="PKS_PP_betabranch"/>
    <property type="match status" value="1"/>
</dbReference>
<feature type="domain" description="Ketosynthase family 3 (KS3)" evidence="7">
    <location>
        <begin position="186"/>
        <end position="606"/>
    </location>
</feature>
<evidence type="ECO:0000256" key="5">
    <source>
        <dbReference type="PROSITE-ProRule" id="PRU01363"/>
    </source>
</evidence>
<evidence type="ECO:0000259" key="6">
    <source>
        <dbReference type="PROSITE" id="PS50075"/>
    </source>
</evidence>
<protein>
    <submittedName>
        <fullName evidence="10">Uncharacterized protein LOC34623921</fullName>
    </submittedName>
</protein>
<keyword evidence="3" id="KW-0808">Transferase</keyword>
<evidence type="ECO:0000256" key="4">
    <source>
        <dbReference type="ARBA" id="ARBA00023268"/>
    </source>
</evidence>
<dbReference type="Proteomes" id="UP000515125">
    <property type="component" value="Unplaced"/>
</dbReference>
<dbReference type="PROSITE" id="PS52004">
    <property type="entry name" value="KS3_2"/>
    <property type="match status" value="1"/>
</dbReference>
<dbReference type="GO" id="GO:0006633">
    <property type="term" value="P:fatty acid biosynthetic process"/>
    <property type="evidence" value="ECO:0007669"/>
    <property type="project" value="InterPro"/>
</dbReference>
<dbReference type="SUPFAM" id="SSF50129">
    <property type="entry name" value="GroES-like"/>
    <property type="match status" value="1"/>
</dbReference>
<dbReference type="InterPro" id="IPR018201">
    <property type="entry name" value="Ketoacyl_synth_AS"/>
</dbReference>
<dbReference type="GO" id="GO:0031177">
    <property type="term" value="F:phosphopantetheine binding"/>
    <property type="evidence" value="ECO:0007669"/>
    <property type="project" value="InterPro"/>
</dbReference>
<dbReference type="Gene3D" id="1.10.1200.10">
    <property type="entry name" value="ACP-like"/>
    <property type="match status" value="1"/>
</dbReference>
<name>A0A6P6RSD6_9EIME</name>
<dbReference type="InterPro" id="IPR020841">
    <property type="entry name" value="PKS_Beta-ketoAc_synthase_dom"/>
</dbReference>
<dbReference type="Gene3D" id="3.40.47.10">
    <property type="match status" value="1"/>
</dbReference>
<keyword evidence="4" id="KW-0511">Multifunctional enzyme</keyword>
<dbReference type="Pfam" id="PF02801">
    <property type="entry name" value="Ketoacyl-synt_C"/>
    <property type="match status" value="1"/>
</dbReference>
<dbReference type="InterPro" id="IPR016039">
    <property type="entry name" value="Thiolase-like"/>
</dbReference>
<dbReference type="Gene3D" id="3.40.50.720">
    <property type="entry name" value="NAD(P)-binding Rossmann-like Domain"/>
    <property type="match status" value="2"/>
</dbReference>
<dbReference type="PANTHER" id="PTHR43775">
    <property type="entry name" value="FATTY ACID SYNTHASE"/>
    <property type="match status" value="1"/>
</dbReference>
<dbReference type="InterPro" id="IPR042104">
    <property type="entry name" value="PKS_dehydratase_sf"/>
</dbReference>
<dbReference type="Pfam" id="PF00109">
    <property type="entry name" value="ketoacyl-synt"/>
    <property type="match status" value="1"/>
</dbReference>
<keyword evidence="9" id="KW-1185">Reference proteome</keyword>
<dbReference type="GeneID" id="34623921"/>
<dbReference type="PROSITE" id="PS52019">
    <property type="entry name" value="PKS_MFAS_DH"/>
    <property type="match status" value="1"/>
</dbReference>
<dbReference type="InterPro" id="IPR009081">
    <property type="entry name" value="PP-bd_ACP"/>
</dbReference>
<dbReference type="InterPro" id="IPR036291">
    <property type="entry name" value="NAD(P)-bd_dom_sf"/>
</dbReference>